<comment type="caution">
    <text evidence="2">The sequence shown here is derived from an EMBL/GenBank/DDBJ whole genome shotgun (WGS) entry which is preliminary data.</text>
</comment>
<name>M7NSW5_9BACT</name>
<keyword evidence="1" id="KW-1133">Transmembrane helix</keyword>
<feature type="transmembrane region" description="Helical" evidence="1">
    <location>
        <begin position="90"/>
        <end position="108"/>
    </location>
</feature>
<evidence type="ECO:0000313" key="3">
    <source>
        <dbReference type="Proteomes" id="UP000011910"/>
    </source>
</evidence>
<evidence type="ECO:0000256" key="1">
    <source>
        <dbReference type="SAM" id="Phobius"/>
    </source>
</evidence>
<sequence length="238" mass="27325">MKAPEIPDSPQPAAQLIAYAYLSREGDHRNVLQLTEGALHIVYRGRNRAFSLAYIQQLALEHRKLWLPLIGGGILASLCLLALFQTFSMPFRLLSGVMAGLLLIWWGYRGSMALVVYEQRHHTDFLLPAQNKGLALFVAFANRLIRRYPEPLEQYCLPLSAVEWQQLQQEGVLELVQARDCQPRERLRYLPAAGLEYWLAFDPLRMGGRLRWSLQGQELLAQLQGRIARQEVEEFIRS</sequence>
<dbReference type="RefSeq" id="WP_009196672.1">
    <property type="nucleotide sequence ID" value="NZ_AODQ01000104.1"/>
</dbReference>
<gene>
    <name evidence="2" type="ORF">ADICEAN_03289</name>
</gene>
<dbReference type="EMBL" id="AODQ01000104">
    <property type="protein sequence ID" value="EMR01584.1"/>
    <property type="molecule type" value="Genomic_DNA"/>
</dbReference>
<accession>M7NSW5</accession>
<reference evidence="2 3" key="1">
    <citation type="journal article" date="2013" name="Genome Announc.">
        <title>Draft Genome Sequence of Cesiribacter andamanensis Strain AMV16T, Isolated from a Soil Sample from a Mud Volcano in the Andaman Islands, India.</title>
        <authorList>
            <person name="Shivaji S."/>
            <person name="Ara S."/>
            <person name="Begum Z."/>
            <person name="Srinivas T.N."/>
            <person name="Singh A."/>
            <person name="Kumar Pinnaka A."/>
        </authorList>
    </citation>
    <scope>NUCLEOTIDE SEQUENCE [LARGE SCALE GENOMIC DNA]</scope>
    <source>
        <strain evidence="2 3">AMV16</strain>
    </source>
</reference>
<protein>
    <submittedName>
        <fullName evidence="2">Uncharacterized protein</fullName>
    </submittedName>
</protein>
<dbReference type="STRING" id="1279009.ADICEAN_03289"/>
<keyword evidence="3" id="KW-1185">Reference proteome</keyword>
<keyword evidence="1" id="KW-0472">Membrane</keyword>
<keyword evidence="1" id="KW-0812">Transmembrane</keyword>
<feature type="transmembrane region" description="Helical" evidence="1">
    <location>
        <begin position="65"/>
        <end position="84"/>
    </location>
</feature>
<dbReference type="OrthoDB" id="979537at2"/>
<dbReference type="Proteomes" id="UP000011910">
    <property type="component" value="Unassembled WGS sequence"/>
</dbReference>
<evidence type="ECO:0000313" key="2">
    <source>
        <dbReference type="EMBL" id="EMR01584.1"/>
    </source>
</evidence>
<organism evidence="2 3">
    <name type="scientific">Cesiribacter andamanensis AMV16</name>
    <dbReference type="NCBI Taxonomy" id="1279009"/>
    <lineage>
        <taxon>Bacteria</taxon>
        <taxon>Pseudomonadati</taxon>
        <taxon>Bacteroidota</taxon>
        <taxon>Cytophagia</taxon>
        <taxon>Cytophagales</taxon>
        <taxon>Cesiribacteraceae</taxon>
        <taxon>Cesiribacter</taxon>
    </lineage>
</organism>
<proteinExistence type="predicted"/>
<dbReference type="AlphaFoldDB" id="M7NSW5"/>